<evidence type="ECO:0000259" key="6">
    <source>
        <dbReference type="PROSITE" id="PS50991"/>
    </source>
</evidence>
<dbReference type="RefSeq" id="WP_099020167.1">
    <property type="nucleotide sequence ID" value="NZ_NIHB01000006.1"/>
</dbReference>
<dbReference type="GO" id="GO:0006552">
    <property type="term" value="P:L-leucine catabolic process"/>
    <property type="evidence" value="ECO:0007669"/>
    <property type="project" value="TreeGrafter"/>
</dbReference>
<dbReference type="GO" id="GO:0046951">
    <property type="term" value="P:ketone body biosynthetic process"/>
    <property type="evidence" value="ECO:0007669"/>
    <property type="project" value="TreeGrafter"/>
</dbReference>
<dbReference type="InterPro" id="IPR000891">
    <property type="entry name" value="PYR_CT"/>
</dbReference>
<comment type="pathway">
    <text evidence="1">Metabolic intermediate metabolism; (S)-3-hydroxy-3-methylglutaryl-CoA degradation; acetoacetate from (S)-3-hydroxy-3-methylglutaryl-CoA: step 1/1.</text>
</comment>
<keyword evidence="4" id="KW-0479">Metal-binding</keyword>
<protein>
    <recommendedName>
        <fullName evidence="3">hydroxymethylglutaryl-CoA lyase</fullName>
        <ecNumber evidence="3">4.1.3.4</ecNumber>
    </recommendedName>
</protein>
<evidence type="ECO:0000313" key="8">
    <source>
        <dbReference type="Proteomes" id="UP000295724"/>
    </source>
</evidence>
<dbReference type="PROSITE" id="PS50991">
    <property type="entry name" value="PYR_CT"/>
    <property type="match status" value="1"/>
</dbReference>
<dbReference type="InterPro" id="IPR043594">
    <property type="entry name" value="HMGL"/>
</dbReference>
<feature type="domain" description="Pyruvate carboxyltransferase" evidence="6">
    <location>
        <begin position="7"/>
        <end position="274"/>
    </location>
</feature>
<evidence type="ECO:0000256" key="3">
    <source>
        <dbReference type="ARBA" id="ARBA00012910"/>
    </source>
</evidence>
<dbReference type="Pfam" id="PF00682">
    <property type="entry name" value="HMGL-like"/>
    <property type="match status" value="1"/>
</dbReference>
<reference evidence="7 8" key="1">
    <citation type="submission" date="2019-03" db="EMBL/GenBank/DDBJ databases">
        <title>Genomic Encyclopedia of Type Strains, Phase IV (KMG-IV): sequencing the most valuable type-strain genomes for metagenomic binning, comparative biology and taxonomic classification.</title>
        <authorList>
            <person name="Goeker M."/>
        </authorList>
    </citation>
    <scope>NUCLEOTIDE SEQUENCE [LARGE SCALE GENOMIC DNA]</scope>
    <source>
        <strain evidence="7 8">DSM 25488</strain>
    </source>
</reference>
<comment type="similarity">
    <text evidence="2">Belongs to the HMG-CoA lyase family.</text>
</comment>
<evidence type="ECO:0000256" key="4">
    <source>
        <dbReference type="ARBA" id="ARBA00022723"/>
    </source>
</evidence>
<dbReference type="EMBL" id="SNZB01000008">
    <property type="protein sequence ID" value="TDR16285.1"/>
    <property type="molecule type" value="Genomic_DNA"/>
</dbReference>
<accession>A0A4R6XAQ5</accession>
<organism evidence="7 8">
    <name type="scientific">Marinicella litoralis</name>
    <dbReference type="NCBI Taxonomy" id="644220"/>
    <lineage>
        <taxon>Bacteria</taxon>
        <taxon>Pseudomonadati</taxon>
        <taxon>Pseudomonadota</taxon>
        <taxon>Gammaproteobacteria</taxon>
        <taxon>Lysobacterales</taxon>
        <taxon>Marinicellaceae</taxon>
        <taxon>Marinicella</taxon>
    </lineage>
</organism>
<dbReference type="FunFam" id="3.20.20.70:FF:000201">
    <property type="entry name" value="Hydroxymethylglutaryl-CoA lyase"/>
    <property type="match status" value="1"/>
</dbReference>
<dbReference type="InterPro" id="IPR013785">
    <property type="entry name" value="Aldolase_TIM"/>
</dbReference>
<dbReference type="AlphaFoldDB" id="A0A4R6XAQ5"/>
<gene>
    <name evidence="7" type="ORF">C8D91_2812</name>
</gene>
<dbReference type="NCBIfam" id="NF004283">
    <property type="entry name" value="PRK05692.1"/>
    <property type="match status" value="1"/>
</dbReference>
<dbReference type="GO" id="GO:0004419">
    <property type="term" value="F:hydroxymethylglutaryl-CoA lyase activity"/>
    <property type="evidence" value="ECO:0007669"/>
    <property type="project" value="UniProtKB-EC"/>
</dbReference>
<evidence type="ECO:0000313" key="7">
    <source>
        <dbReference type="EMBL" id="TDR16285.1"/>
    </source>
</evidence>
<dbReference type="Proteomes" id="UP000295724">
    <property type="component" value="Unassembled WGS sequence"/>
</dbReference>
<evidence type="ECO:0000256" key="2">
    <source>
        <dbReference type="ARBA" id="ARBA00009405"/>
    </source>
</evidence>
<keyword evidence="5 7" id="KW-0456">Lyase</keyword>
<evidence type="ECO:0000256" key="5">
    <source>
        <dbReference type="ARBA" id="ARBA00023239"/>
    </source>
</evidence>
<dbReference type="OrthoDB" id="9784013at2"/>
<comment type="caution">
    <text evidence="7">The sequence shown here is derived from an EMBL/GenBank/DDBJ whole genome shotgun (WGS) entry which is preliminary data.</text>
</comment>
<keyword evidence="8" id="KW-1185">Reference proteome</keyword>
<name>A0A4R6XAQ5_9GAMM</name>
<dbReference type="EC" id="4.1.3.4" evidence="3"/>
<sequence>MNLPNQVKIVEVSARDGLQNEKQIIDVKDKLALINGLRAAGVKHIEVTGFVSPKWVPQLADASAVCAGLTPDEQVHYSALTPNIKGLDAAIEAGIKEVAVFTAASESFTQKNINCSIDESFERFLPVLEKASAHKIKVRGYVSCVLGCPYEGSIEPKMVAEVAQRLFEMGCFEVSLGDTIGTGTPKAAQRMFALTAEHVPVDNLALHFHDTYGQALANIHACLELGATVIDSSVAGIGGCPYAKGATGNVSTENVIYMLNGMGIDTGIDLDKLVAAGRQISVVLGRNPNSQVNKAWK</sequence>
<dbReference type="PANTHER" id="PTHR42738">
    <property type="entry name" value="HYDROXYMETHYLGLUTARYL-COA LYASE"/>
    <property type="match status" value="1"/>
</dbReference>
<dbReference type="SUPFAM" id="SSF51569">
    <property type="entry name" value="Aldolase"/>
    <property type="match status" value="1"/>
</dbReference>
<evidence type="ECO:0000256" key="1">
    <source>
        <dbReference type="ARBA" id="ARBA00005143"/>
    </source>
</evidence>
<dbReference type="Gene3D" id="3.20.20.70">
    <property type="entry name" value="Aldolase class I"/>
    <property type="match status" value="1"/>
</dbReference>
<dbReference type="PANTHER" id="PTHR42738:SF7">
    <property type="entry name" value="HYDROXYMETHYLGLUTARYL-COA LYASE"/>
    <property type="match status" value="1"/>
</dbReference>
<proteinExistence type="inferred from homology"/>
<dbReference type="GO" id="GO:0046872">
    <property type="term" value="F:metal ion binding"/>
    <property type="evidence" value="ECO:0007669"/>
    <property type="project" value="UniProtKB-KW"/>
</dbReference>
<dbReference type="CDD" id="cd07938">
    <property type="entry name" value="DRE_TIM_HMGL"/>
    <property type="match status" value="1"/>
</dbReference>